<sequence length="494" mass="55244">MHNYTQLGSVENLAGNSANSSYGPEFAGATLGSVLSAVLGPAGFELKKCLPMNQERAADKYVTKALKLLWVHVDLFEDAQWRDLKILWNDVVQERRVLRELVNPDSTWICRIWEIVRKPEAAKYLYIAKEAYRATLSASEGAQLEHIFRTNSHGERIRRAGPEIDRVIGTIVLSKGKDVELQISRDNPDVLARVLHAMTEARTNSQESDGPESYHSVNSRTLKPSGVIEPSDSSMARASTLPLTPVVNNPIAPLKTLEVELPAAVRGTSHVQPPGLDSGAEMLVETLIIPPVVPCSALQDVQTIPDRESSIVREVGGDRVMHEESAPQPVAQSIGAALDQLCTLEDDLRDAQRGFQNLQDLQDASERQVRRLADDLTRSRKERDQLRALVNERDERLERTRDEGDKQVDDLESLTVELYLTQKSVQELEVQLRDTTSQLELITENQRRTLDRCDEAERARDEVTAKLKEAEEGQGLAEEGQRQALKMLEEAEKK</sequence>
<organism evidence="1 2">
    <name type="scientific">Artomyces pyxidatus</name>
    <dbReference type="NCBI Taxonomy" id="48021"/>
    <lineage>
        <taxon>Eukaryota</taxon>
        <taxon>Fungi</taxon>
        <taxon>Dikarya</taxon>
        <taxon>Basidiomycota</taxon>
        <taxon>Agaricomycotina</taxon>
        <taxon>Agaricomycetes</taxon>
        <taxon>Russulales</taxon>
        <taxon>Auriscalpiaceae</taxon>
        <taxon>Artomyces</taxon>
    </lineage>
</organism>
<reference evidence="1" key="2">
    <citation type="journal article" date="2022" name="New Phytol.">
        <title>Evolutionary transition to the ectomycorrhizal habit in the genomes of a hyperdiverse lineage of mushroom-forming fungi.</title>
        <authorList>
            <person name="Looney B."/>
            <person name="Miyauchi S."/>
            <person name="Morin E."/>
            <person name="Drula E."/>
            <person name="Courty P.E."/>
            <person name="Kohler A."/>
            <person name="Kuo A."/>
            <person name="LaButti K."/>
            <person name="Pangilinan J."/>
            <person name="Lipzen A."/>
            <person name="Riley R."/>
            <person name="Andreopoulos W."/>
            <person name="He G."/>
            <person name="Johnson J."/>
            <person name="Nolan M."/>
            <person name="Tritt A."/>
            <person name="Barry K.W."/>
            <person name="Grigoriev I.V."/>
            <person name="Nagy L.G."/>
            <person name="Hibbett D."/>
            <person name="Henrissat B."/>
            <person name="Matheny P.B."/>
            <person name="Labbe J."/>
            <person name="Martin F.M."/>
        </authorList>
    </citation>
    <scope>NUCLEOTIDE SEQUENCE</scope>
    <source>
        <strain evidence="1">HHB10654</strain>
    </source>
</reference>
<protein>
    <submittedName>
        <fullName evidence="1">Uncharacterized protein</fullName>
    </submittedName>
</protein>
<proteinExistence type="predicted"/>
<dbReference type="EMBL" id="MU277435">
    <property type="protein sequence ID" value="KAI0054435.1"/>
    <property type="molecule type" value="Genomic_DNA"/>
</dbReference>
<name>A0ACB8SEV9_9AGAM</name>
<gene>
    <name evidence="1" type="ORF">BV25DRAFT_1947703</name>
</gene>
<accession>A0ACB8SEV9</accession>
<evidence type="ECO:0000313" key="1">
    <source>
        <dbReference type="EMBL" id="KAI0054435.1"/>
    </source>
</evidence>
<evidence type="ECO:0000313" key="2">
    <source>
        <dbReference type="Proteomes" id="UP000814140"/>
    </source>
</evidence>
<keyword evidence="2" id="KW-1185">Reference proteome</keyword>
<comment type="caution">
    <text evidence="1">The sequence shown here is derived from an EMBL/GenBank/DDBJ whole genome shotgun (WGS) entry which is preliminary data.</text>
</comment>
<feature type="non-terminal residue" evidence="1">
    <location>
        <position position="494"/>
    </location>
</feature>
<dbReference type="Proteomes" id="UP000814140">
    <property type="component" value="Unassembled WGS sequence"/>
</dbReference>
<reference evidence="1" key="1">
    <citation type="submission" date="2021-03" db="EMBL/GenBank/DDBJ databases">
        <authorList>
            <consortium name="DOE Joint Genome Institute"/>
            <person name="Ahrendt S."/>
            <person name="Looney B.P."/>
            <person name="Miyauchi S."/>
            <person name="Morin E."/>
            <person name="Drula E."/>
            <person name="Courty P.E."/>
            <person name="Chicoki N."/>
            <person name="Fauchery L."/>
            <person name="Kohler A."/>
            <person name="Kuo A."/>
            <person name="Labutti K."/>
            <person name="Pangilinan J."/>
            <person name="Lipzen A."/>
            <person name="Riley R."/>
            <person name="Andreopoulos W."/>
            <person name="He G."/>
            <person name="Johnson J."/>
            <person name="Barry K.W."/>
            <person name="Grigoriev I.V."/>
            <person name="Nagy L."/>
            <person name="Hibbett D."/>
            <person name="Henrissat B."/>
            <person name="Matheny P.B."/>
            <person name="Labbe J."/>
            <person name="Martin F."/>
        </authorList>
    </citation>
    <scope>NUCLEOTIDE SEQUENCE</scope>
    <source>
        <strain evidence="1">HHB10654</strain>
    </source>
</reference>